<gene>
    <name evidence="1" type="ORF">SAMN05421811_108376</name>
</gene>
<evidence type="ECO:0000313" key="2">
    <source>
        <dbReference type="Proteomes" id="UP000199361"/>
    </source>
</evidence>
<evidence type="ECO:0000313" key="1">
    <source>
        <dbReference type="EMBL" id="SEU26148.1"/>
    </source>
</evidence>
<dbReference type="EMBL" id="FOHX01000008">
    <property type="protein sequence ID" value="SEU26148.1"/>
    <property type="molecule type" value="Genomic_DNA"/>
</dbReference>
<sequence>MTEASEAMDKRLAGVVELRDFLDRAGSLTLADRRALVAQALVLIEQNYVHLPLKVAMHAVNPVQRLLALRLGRQGEASMDPEWRFHAELSQIFHSVRDLHTNYLLPEPFAGRIAYLPYQVEEYYEGQERHYVVARVVAGFAAQGFGPGVRVTHWNGVPIDRTRDGCSPRCPRAAWRCGSPARGTSWPCAPTCSTGPTSTWTAGRGRQPT</sequence>
<proteinExistence type="predicted"/>
<dbReference type="STRING" id="568860.SAMN05421811_108376"/>
<protein>
    <submittedName>
        <fullName evidence="1">Uncharacterized protein</fullName>
    </submittedName>
</protein>
<accession>A0A1I0KNJ3</accession>
<reference evidence="1 2" key="1">
    <citation type="submission" date="2016-10" db="EMBL/GenBank/DDBJ databases">
        <authorList>
            <person name="de Groot N.N."/>
        </authorList>
    </citation>
    <scope>NUCLEOTIDE SEQUENCE [LARGE SCALE GENOMIC DNA]</scope>
    <source>
        <strain evidence="1 2">CGMCC 4.5598</strain>
    </source>
</reference>
<dbReference type="AlphaFoldDB" id="A0A1I0KNJ3"/>
<dbReference type="RefSeq" id="WP_091086173.1">
    <property type="nucleotide sequence ID" value="NZ_FOHX01000008.1"/>
</dbReference>
<name>A0A1I0KNJ3_9ACTN</name>
<organism evidence="1 2">
    <name type="scientific">Nonomuraea wenchangensis</name>
    <dbReference type="NCBI Taxonomy" id="568860"/>
    <lineage>
        <taxon>Bacteria</taxon>
        <taxon>Bacillati</taxon>
        <taxon>Actinomycetota</taxon>
        <taxon>Actinomycetes</taxon>
        <taxon>Streptosporangiales</taxon>
        <taxon>Streptosporangiaceae</taxon>
        <taxon>Nonomuraea</taxon>
    </lineage>
</organism>
<keyword evidence="2" id="KW-1185">Reference proteome</keyword>
<dbReference type="OrthoDB" id="3275712at2"/>
<dbReference type="Proteomes" id="UP000199361">
    <property type="component" value="Unassembled WGS sequence"/>
</dbReference>